<evidence type="ECO:0000259" key="1">
    <source>
        <dbReference type="PROSITE" id="PS50011"/>
    </source>
</evidence>
<accession>A0A975U5A6</accession>
<evidence type="ECO:0000313" key="2">
    <source>
        <dbReference type="EMBL" id="QXM25356.1"/>
    </source>
</evidence>
<organism evidence="2 3">
    <name type="scientific">Elioraea tepida</name>
    <dbReference type="NCBI Taxonomy" id="2843330"/>
    <lineage>
        <taxon>Bacteria</taxon>
        <taxon>Pseudomonadati</taxon>
        <taxon>Pseudomonadota</taxon>
        <taxon>Alphaproteobacteria</taxon>
        <taxon>Acetobacterales</taxon>
        <taxon>Elioraeaceae</taxon>
        <taxon>Elioraea</taxon>
    </lineage>
</organism>
<gene>
    <name evidence="2" type="ORF">KO353_03715</name>
</gene>
<keyword evidence="3" id="KW-1185">Reference proteome</keyword>
<dbReference type="InterPro" id="IPR000719">
    <property type="entry name" value="Prot_kinase_dom"/>
</dbReference>
<dbReference type="RefSeq" id="WP_218286412.1">
    <property type="nucleotide sequence ID" value="NZ_CP076448.1"/>
</dbReference>
<protein>
    <recommendedName>
        <fullName evidence="1">Protein kinase domain-containing protein</fullName>
    </recommendedName>
</protein>
<name>A0A975U5A6_9PROT</name>
<dbReference type="GO" id="GO:0004672">
    <property type="term" value="F:protein kinase activity"/>
    <property type="evidence" value="ECO:0007669"/>
    <property type="project" value="InterPro"/>
</dbReference>
<dbReference type="AlphaFoldDB" id="A0A975U5A6"/>
<dbReference type="EMBL" id="CP076448">
    <property type="protein sequence ID" value="QXM25356.1"/>
    <property type="molecule type" value="Genomic_DNA"/>
</dbReference>
<feature type="domain" description="Protein kinase" evidence="1">
    <location>
        <begin position="1"/>
        <end position="276"/>
    </location>
</feature>
<reference evidence="2" key="1">
    <citation type="submission" date="2021-06" db="EMBL/GenBank/DDBJ databases">
        <title>Elioraea tepida, sp. nov., a moderately thermophilic aerobic anoxygenic phototrophic bacterium isolated from an alkaline siliceous hot spring mat community in Yellowstone National Park, WY, USA.</title>
        <authorList>
            <person name="Saini M.K."/>
            <person name="Yoshida S."/>
            <person name="Sebastian A."/>
            <person name="Hirose S."/>
            <person name="Hara E."/>
            <person name="Tamaki H."/>
            <person name="Soulier N.T."/>
            <person name="Albert I."/>
            <person name="Hanada S."/>
            <person name="Bryant D.A."/>
            <person name="Tank M."/>
        </authorList>
    </citation>
    <scope>NUCLEOTIDE SEQUENCE</scope>
    <source>
        <strain evidence="2">MS-P2</strain>
    </source>
</reference>
<dbReference type="Proteomes" id="UP000694001">
    <property type="component" value="Chromosome"/>
</dbReference>
<evidence type="ECO:0000313" key="3">
    <source>
        <dbReference type="Proteomes" id="UP000694001"/>
    </source>
</evidence>
<dbReference type="PROSITE" id="PS50011">
    <property type="entry name" value="PROTEIN_KINASE_DOM"/>
    <property type="match status" value="1"/>
</dbReference>
<dbReference type="GO" id="GO:0005524">
    <property type="term" value="F:ATP binding"/>
    <property type="evidence" value="ECO:0007669"/>
    <property type="project" value="InterPro"/>
</dbReference>
<dbReference type="KEGG" id="elio:KO353_03715"/>
<proteinExistence type="predicted"/>
<sequence>MAGREIEIAGYLVDPGRSVPGLVGGGLAAFAARPARGEGPAGFAVRCRTHHPPRLRVIDRLPDADALPNLLVPLGHGLAGSGEEGPQRWIVYPLPPGPPLMSPGERRSPLRETDLIQNVAKPVARVLAELADRGLTHRGIRPDNLFRPVAGGPVTVGEAFALPPGFCQPAAFEPPGMAMCVPAGKGEGTLEDDLYALGVTLLALATGQWPLAGLDDRAGIRLRLERGSLAALVGNARLPASVATLLRGLLSDDPGFRPGLDEIALWPGGARARPYTARAVRKATRPFDFAGEPVLDSRSLAFAMAGRWQEGVRAVRSPALLAWLERALTDQPLAERVRELLDAEPTGVDSDGDLLLSRILAVLDPQAPLWWRGLALMPDGLGAVLAEAYATAQPSAERQRDLADMIEAQAISRYAAEHLDRPGMIEHDKIGRLVRAQARARVLGAGRERLLYQLNPGLPCLSPLVRRSGAATLPALLAALEAAAAGSPPGGGAPTPLDRHVAAFIGAAMDGSIDLLLAAAGDTGRPEEAGLATVAVFARLQRLQRGAKFPNLARWVATLAAPAVATWHSKAARARVEKALPEAAASGDFAQLLEVLDGEAARAEDRAGFAEAAATFARAAAAGVALQAEAPLRRAEAARVGGLAAQAVSLTLLGGTVLLLAGG</sequence>